<gene>
    <name evidence="4" type="ORF">IQ35_02721</name>
</gene>
<sequence length="368" mass="39221">MPTAEPARTQSLPPGAQRTSGRKARPGTPPTGPRQSCSRTLLASAVEDADLLCARSGAAPRDMLDAPERVDMAEAMQATSEPRSIDLIGDINVLTAALSCLSAREERVIRLRFGLGGHGEWTLQQIGEEFGVNPQRIRQIEMKALRRLRHQFRKRYGPLPMDPKPTSLPAAAQATGSKSVKASPARAPGPGPVVRRAKTVPTATVARPVPVRHGADPGRENGISGGILTLLIGMFLFAVTFDQTVGFHLGRHLGPGPALLACGLNCICGAAVFCQGWTAIREGDAIVGGRAAAVRTLMLGACLGLAVYGSRSPELYQFLLDMSASTPPRFRGEMPLKISVFMGLFIIIGALHLPNRLLSWRKGQPLPA</sequence>
<dbReference type="InterPro" id="IPR000943">
    <property type="entry name" value="RNA_pol_sigma70"/>
</dbReference>
<dbReference type="InterPro" id="IPR013324">
    <property type="entry name" value="RNA_pol_sigma_r3/r4-like"/>
</dbReference>
<evidence type="ECO:0000313" key="4">
    <source>
        <dbReference type="EMBL" id="TWH92197.1"/>
    </source>
</evidence>
<evidence type="ECO:0000256" key="1">
    <source>
        <dbReference type="SAM" id="MobiDB-lite"/>
    </source>
</evidence>
<dbReference type="PANTHER" id="PTHR30603">
    <property type="entry name" value="RNA POLYMERASE SIGMA FACTOR RPO"/>
    <property type="match status" value="1"/>
</dbReference>
<organism evidence="4 5">
    <name type="scientific">Sphingobium wenxiniae (strain DSM 21828 / CGMCC 1.7748 / JZ-1)</name>
    <dbReference type="NCBI Taxonomy" id="595605"/>
    <lineage>
        <taxon>Bacteria</taxon>
        <taxon>Pseudomonadati</taxon>
        <taxon>Pseudomonadota</taxon>
        <taxon>Alphaproteobacteria</taxon>
        <taxon>Sphingomonadales</taxon>
        <taxon>Sphingomonadaceae</taxon>
        <taxon>Sphingobium</taxon>
    </lineage>
</organism>
<feature type="region of interest" description="Disordered" evidence="1">
    <location>
        <begin position="156"/>
        <end position="200"/>
    </location>
</feature>
<accession>A0A562K9X9</accession>
<dbReference type="Gene3D" id="1.10.10.10">
    <property type="entry name" value="Winged helix-like DNA-binding domain superfamily/Winged helix DNA-binding domain"/>
    <property type="match status" value="1"/>
</dbReference>
<reference evidence="4 5" key="1">
    <citation type="journal article" date="2015" name="Stand. Genomic Sci.">
        <title>Genomic Encyclopedia of Bacterial and Archaeal Type Strains, Phase III: the genomes of soil and plant-associated and newly described type strains.</title>
        <authorList>
            <person name="Whitman W.B."/>
            <person name="Woyke T."/>
            <person name="Klenk H.P."/>
            <person name="Zhou Y."/>
            <person name="Lilburn T.G."/>
            <person name="Beck B.J."/>
            <person name="De Vos P."/>
            <person name="Vandamme P."/>
            <person name="Eisen J.A."/>
            <person name="Garrity G."/>
            <person name="Hugenholtz P."/>
            <person name="Kyrpides N.C."/>
        </authorList>
    </citation>
    <scope>NUCLEOTIDE SEQUENCE [LARGE SCALE GENOMIC DNA]</scope>
    <source>
        <strain evidence="4 5">CGMCC 1.7748</strain>
    </source>
</reference>
<comment type="caution">
    <text evidence="4">The sequence shown here is derived from an EMBL/GenBank/DDBJ whole genome shotgun (WGS) entry which is preliminary data.</text>
</comment>
<keyword evidence="2" id="KW-1133">Transmembrane helix</keyword>
<dbReference type="EMBL" id="VLKK01000010">
    <property type="protein sequence ID" value="TWH92197.1"/>
    <property type="molecule type" value="Genomic_DNA"/>
</dbReference>
<feature type="region of interest" description="Disordered" evidence="1">
    <location>
        <begin position="1"/>
        <end position="37"/>
    </location>
</feature>
<feature type="domain" description="RNA polymerase sigma-70 region 4" evidence="3">
    <location>
        <begin position="97"/>
        <end position="150"/>
    </location>
</feature>
<dbReference type="PRINTS" id="PR00046">
    <property type="entry name" value="SIGMA70FCT"/>
</dbReference>
<dbReference type="SUPFAM" id="SSF88659">
    <property type="entry name" value="Sigma3 and sigma4 domains of RNA polymerase sigma factors"/>
    <property type="match status" value="1"/>
</dbReference>
<evidence type="ECO:0000259" key="3">
    <source>
        <dbReference type="Pfam" id="PF04545"/>
    </source>
</evidence>
<dbReference type="Pfam" id="PF04545">
    <property type="entry name" value="Sigma70_r4"/>
    <property type="match status" value="1"/>
</dbReference>
<feature type="transmembrane region" description="Helical" evidence="2">
    <location>
        <begin position="222"/>
        <end position="238"/>
    </location>
</feature>
<proteinExistence type="predicted"/>
<keyword evidence="2" id="KW-0812">Transmembrane</keyword>
<dbReference type="Proteomes" id="UP000316624">
    <property type="component" value="Unassembled WGS sequence"/>
</dbReference>
<dbReference type="InterPro" id="IPR036388">
    <property type="entry name" value="WH-like_DNA-bd_sf"/>
</dbReference>
<dbReference type="PANTHER" id="PTHR30603:SF47">
    <property type="entry name" value="RNA POLYMERASE SIGMA FACTOR SIGD, CHLOROPLASTIC"/>
    <property type="match status" value="1"/>
</dbReference>
<feature type="transmembrane region" description="Helical" evidence="2">
    <location>
        <begin position="292"/>
        <end position="310"/>
    </location>
</feature>
<keyword evidence="2" id="KW-0472">Membrane</keyword>
<dbReference type="AlphaFoldDB" id="A0A562K9X9"/>
<dbReference type="GO" id="GO:0003700">
    <property type="term" value="F:DNA-binding transcription factor activity"/>
    <property type="evidence" value="ECO:0007669"/>
    <property type="project" value="InterPro"/>
</dbReference>
<evidence type="ECO:0000313" key="5">
    <source>
        <dbReference type="Proteomes" id="UP000316624"/>
    </source>
</evidence>
<feature type="transmembrane region" description="Helical" evidence="2">
    <location>
        <begin position="334"/>
        <end position="353"/>
    </location>
</feature>
<protein>
    <submittedName>
        <fullName evidence="4">RNA polymerase primary sigma factor</fullName>
    </submittedName>
</protein>
<dbReference type="CDD" id="cd06171">
    <property type="entry name" value="Sigma70_r4"/>
    <property type="match status" value="1"/>
</dbReference>
<dbReference type="InterPro" id="IPR050239">
    <property type="entry name" value="Sigma-70_RNA_pol_init_factors"/>
</dbReference>
<dbReference type="InterPro" id="IPR007630">
    <property type="entry name" value="RNA_pol_sigma70_r4"/>
</dbReference>
<evidence type="ECO:0000256" key="2">
    <source>
        <dbReference type="SAM" id="Phobius"/>
    </source>
</evidence>
<feature type="transmembrane region" description="Helical" evidence="2">
    <location>
        <begin position="258"/>
        <end position="280"/>
    </location>
</feature>
<keyword evidence="5" id="KW-1185">Reference proteome</keyword>
<dbReference type="GO" id="GO:0006352">
    <property type="term" value="P:DNA-templated transcription initiation"/>
    <property type="evidence" value="ECO:0007669"/>
    <property type="project" value="InterPro"/>
</dbReference>
<name>A0A562K9X9_SPHWJ</name>